<evidence type="ECO:0000259" key="17">
    <source>
        <dbReference type="SMART" id="SM00936"/>
    </source>
</evidence>
<evidence type="ECO:0000256" key="15">
    <source>
        <dbReference type="RuleBase" id="RU004016"/>
    </source>
</evidence>
<dbReference type="InterPro" id="IPR018044">
    <property type="entry name" value="Peptidase_S11"/>
</dbReference>
<dbReference type="SUPFAM" id="SSF69189">
    <property type="entry name" value="Penicillin-binding protein associated domain"/>
    <property type="match status" value="1"/>
</dbReference>
<feature type="binding site" evidence="14">
    <location>
        <position position="236"/>
    </location>
    <ligand>
        <name>substrate</name>
    </ligand>
</feature>
<name>A0A9D2PGP2_9FIRM</name>
<evidence type="ECO:0000256" key="14">
    <source>
        <dbReference type="PIRSR" id="PIRSR618044-2"/>
    </source>
</evidence>
<dbReference type="PANTHER" id="PTHR21581">
    <property type="entry name" value="D-ALANYL-D-ALANINE CARBOXYPEPTIDASE"/>
    <property type="match status" value="1"/>
</dbReference>
<dbReference type="AlphaFoldDB" id="A0A9D2PGP2"/>
<dbReference type="InterPro" id="IPR015956">
    <property type="entry name" value="Peniciliin-bd_prot_C_sf"/>
</dbReference>
<evidence type="ECO:0000256" key="2">
    <source>
        <dbReference type="ARBA" id="ARBA00004752"/>
    </source>
</evidence>
<reference evidence="18" key="1">
    <citation type="journal article" date="2021" name="PeerJ">
        <title>Extensive microbial diversity within the chicken gut microbiome revealed by metagenomics and culture.</title>
        <authorList>
            <person name="Gilroy R."/>
            <person name="Ravi A."/>
            <person name="Getino M."/>
            <person name="Pursley I."/>
            <person name="Horton D.L."/>
            <person name="Alikhan N.F."/>
            <person name="Baker D."/>
            <person name="Gharbi K."/>
            <person name="Hall N."/>
            <person name="Watson M."/>
            <person name="Adriaenssens E.M."/>
            <person name="Foster-Nyarko E."/>
            <person name="Jarju S."/>
            <person name="Secka A."/>
            <person name="Antonio M."/>
            <person name="Oren A."/>
            <person name="Chaudhuri R.R."/>
            <person name="La Ragione R."/>
            <person name="Hildebrand F."/>
            <person name="Pallen M.J."/>
        </authorList>
    </citation>
    <scope>NUCLEOTIDE SEQUENCE</scope>
    <source>
        <strain evidence="18">ChiSjej3B21-8574</strain>
    </source>
</reference>
<evidence type="ECO:0000256" key="12">
    <source>
        <dbReference type="ARBA" id="ARBA00034000"/>
    </source>
</evidence>
<evidence type="ECO:0000256" key="8">
    <source>
        <dbReference type="ARBA" id="ARBA00022801"/>
    </source>
</evidence>
<gene>
    <name evidence="18" type="ORF">H9754_00965</name>
</gene>
<proteinExistence type="inferred from homology"/>
<evidence type="ECO:0000256" key="6">
    <source>
        <dbReference type="ARBA" id="ARBA00022670"/>
    </source>
</evidence>
<dbReference type="SUPFAM" id="SSF56601">
    <property type="entry name" value="beta-lactamase/transpeptidase-like"/>
    <property type="match status" value="1"/>
</dbReference>
<evidence type="ECO:0000256" key="16">
    <source>
        <dbReference type="SAM" id="SignalP"/>
    </source>
</evidence>
<evidence type="ECO:0000313" key="19">
    <source>
        <dbReference type="Proteomes" id="UP000823904"/>
    </source>
</evidence>
<feature type="active site" description="Acyl-ester intermediate" evidence="13">
    <location>
        <position position="66"/>
    </location>
</feature>
<dbReference type="Proteomes" id="UP000823904">
    <property type="component" value="Unassembled WGS sequence"/>
</dbReference>
<dbReference type="PRINTS" id="PR00725">
    <property type="entry name" value="DADACBPTASE1"/>
</dbReference>
<keyword evidence="11" id="KW-0961">Cell wall biogenesis/degradation</keyword>
<dbReference type="InterPro" id="IPR001967">
    <property type="entry name" value="Peptidase_S11_N"/>
</dbReference>
<evidence type="ECO:0000256" key="11">
    <source>
        <dbReference type="ARBA" id="ARBA00023316"/>
    </source>
</evidence>
<reference evidence="18" key="2">
    <citation type="submission" date="2021-04" db="EMBL/GenBank/DDBJ databases">
        <authorList>
            <person name="Gilroy R."/>
        </authorList>
    </citation>
    <scope>NUCLEOTIDE SEQUENCE</scope>
    <source>
        <strain evidence="18">ChiSjej3B21-8574</strain>
    </source>
</reference>
<sequence>MKRLVASIIILCFGAVHMVTANQTETVATSAVPNLNLTAESAVVMEAGTGTLIYEKEKDKELPPASVTKVMSLLLIFQEIDSGKLKLDDKITVSEHAASMGGSQVYLEPQEVQDAETLIKCVVIASANDAVVALAEHISGSEDAFVKRMNEEAEKLGMKHTTFKNACGLDENGHVTSAYDIALMSRELTVEHPDIFKYTKIWMDSFTHTTKKGTKEFQLSNTNKMIKQYSGCTGLKTGSTSTAKFCLSATATRNDVELIAVVMASDDSKSRMKDAGALLDYGFANCQVVEDVTTAKEIGQIRVQRGKKDTVSYPSEITTKITRIKQGNEELKKEIKIHSLTAPVKKGQTIGEIVYKDGSGTAAKTKIKAGENVEKMDYLASLREIAENYF</sequence>
<comment type="pathway">
    <text evidence="2">Cell wall biogenesis; peptidoglycan biosynthesis.</text>
</comment>
<dbReference type="EMBL" id="DWWD01000005">
    <property type="protein sequence ID" value="HJC49145.1"/>
    <property type="molecule type" value="Genomic_DNA"/>
</dbReference>
<accession>A0A9D2PGP2</accession>
<keyword evidence="9" id="KW-0133">Cell shape</keyword>
<organism evidence="18 19">
    <name type="scientific">Candidatus Anaerostipes avistercoris</name>
    <dbReference type="NCBI Taxonomy" id="2838462"/>
    <lineage>
        <taxon>Bacteria</taxon>
        <taxon>Bacillati</taxon>
        <taxon>Bacillota</taxon>
        <taxon>Clostridia</taxon>
        <taxon>Lachnospirales</taxon>
        <taxon>Lachnospiraceae</taxon>
        <taxon>Anaerostipes</taxon>
    </lineage>
</organism>
<dbReference type="SMART" id="SM00936">
    <property type="entry name" value="PBP5_C"/>
    <property type="match status" value="1"/>
</dbReference>
<dbReference type="InterPro" id="IPR012338">
    <property type="entry name" value="Beta-lactam/transpept-like"/>
</dbReference>
<dbReference type="Gene3D" id="2.60.410.10">
    <property type="entry name" value="D-Ala-D-Ala carboxypeptidase, C-terminal domain"/>
    <property type="match status" value="1"/>
</dbReference>
<dbReference type="InterPro" id="IPR037167">
    <property type="entry name" value="Peptidase_S11_C_sf"/>
</dbReference>
<keyword evidence="8" id="KW-0378">Hydrolase</keyword>
<evidence type="ECO:0000256" key="13">
    <source>
        <dbReference type="PIRSR" id="PIRSR618044-1"/>
    </source>
</evidence>
<evidence type="ECO:0000256" key="7">
    <source>
        <dbReference type="ARBA" id="ARBA00022729"/>
    </source>
</evidence>
<evidence type="ECO:0000256" key="1">
    <source>
        <dbReference type="ARBA" id="ARBA00003217"/>
    </source>
</evidence>
<dbReference type="GO" id="GO:0008360">
    <property type="term" value="P:regulation of cell shape"/>
    <property type="evidence" value="ECO:0007669"/>
    <property type="project" value="UniProtKB-KW"/>
</dbReference>
<dbReference type="GO" id="GO:0009252">
    <property type="term" value="P:peptidoglycan biosynthetic process"/>
    <property type="evidence" value="ECO:0007669"/>
    <property type="project" value="UniProtKB-KW"/>
</dbReference>
<evidence type="ECO:0000256" key="10">
    <source>
        <dbReference type="ARBA" id="ARBA00022984"/>
    </source>
</evidence>
<feature type="domain" description="Peptidase S11 D-Ala-D-Ala carboxypeptidase A C-terminal" evidence="17">
    <location>
        <begin position="283"/>
        <end position="375"/>
    </location>
</feature>
<dbReference type="GO" id="GO:0006508">
    <property type="term" value="P:proteolysis"/>
    <property type="evidence" value="ECO:0007669"/>
    <property type="project" value="UniProtKB-KW"/>
</dbReference>
<dbReference type="GO" id="GO:0071555">
    <property type="term" value="P:cell wall organization"/>
    <property type="evidence" value="ECO:0007669"/>
    <property type="project" value="UniProtKB-KW"/>
</dbReference>
<feature type="signal peptide" evidence="16">
    <location>
        <begin position="1"/>
        <end position="21"/>
    </location>
</feature>
<protein>
    <recommendedName>
        <fullName evidence="4">serine-type D-Ala-D-Ala carboxypeptidase</fullName>
        <ecNumber evidence="4">3.4.16.4</ecNumber>
    </recommendedName>
</protein>
<keyword evidence="5 18" id="KW-0121">Carboxypeptidase</keyword>
<comment type="caution">
    <text evidence="18">The sequence shown here is derived from an EMBL/GenBank/DDBJ whole genome shotgun (WGS) entry which is preliminary data.</text>
</comment>
<keyword evidence="10" id="KW-0573">Peptidoglycan synthesis</keyword>
<feature type="active site" description="Proton acceptor" evidence="13">
    <location>
        <position position="69"/>
    </location>
</feature>
<feature type="chain" id="PRO_5038582021" description="serine-type D-Ala-D-Ala carboxypeptidase" evidence="16">
    <location>
        <begin position="22"/>
        <end position="390"/>
    </location>
</feature>
<comment type="catalytic activity">
    <reaction evidence="12">
        <text>Preferential cleavage: (Ac)2-L-Lys-D-Ala-|-D-Ala. Also transpeptidation of peptidyl-alanyl moieties that are N-acyl substituents of D-alanine.</text>
        <dbReference type="EC" id="3.4.16.4"/>
    </reaction>
</comment>
<dbReference type="EC" id="3.4.16.4" evidence="4"/>
<evidence type="ECO:0000256" key="4">
    <source>
        <dbReference type="ARBA" id="ARBA00012448"/>
    </source>
</evidence>
<comment type="function">
    <text evidence="1">Removes C-terminal D-alanyl residues from sugar-peptide cell wall precursors.</text>
</comment>
<keyword evidence="7 16" id="KW-0732">Signal</keyword>
<evidence type="ECO:0000256" key="5">
    <source>
        <dbReference type="ARBA" id="ARBA00022645"/>
    </source>
</evidence>
<dbReference type="PANTHER" id="PTHR21581:SF6">
    <property type="entry name" value="TRAFFICKING PROTEIN PARTICLE COMPLEX SUBUNIT 12"/>
    <property type="match status" value="1"/>
</dbReference>
<dbReference type="InterPro" id="IPR012907">
    <property type="entry name" value="Peptidase_S11_C"/>
</dbReference>
<dbReference type="Pfam" id="PF07943">
    <property type="entry name" value="PBP5_C"/>
    <property type="match status" value="1"/>
</dbReference>
<feature type="active site" evidence="13">
    <location>
        <position position="126"/>
    </location>
</feature>
<dbReference type="Pfam" id="PF00768">
    <property type="entry name" value="Peptidase_S11"/>
    <property type="match status" value="1"/>
</dbReference>
<evidence type="ECO:0000313" key="18">
    <source>
        <dbReference type="EMBL" id="HJC49145.1"/>
    </source>
</evidence>
<evidence type="ECO:0000256" key="9">
    <source>
        <dbReference type="ARBA" id="ARBA00022960"/>
    </source>
</evidence>
<comment type="similarity">
    <text evidence="3 15">Belongs to the peptidase S11 family.</text>
</comment>
<dbReference type="Gene3D" id="3.40.710.10">
    <property type="entry name" value="DD-peptidase/beta-lactamase superfamily"/>
    <property type="match status" value="1"/>
</dbReference>
<evidence type="ECO:0000256" key="3">
    <source>
        <dbReference type="ARBA" id="ARBA00007164"/>
    </source>
</evidence>
<keyword evidence="6" id="KW-0645">Protease</keyword>
<dbReference type="GO" id="GO:0009002">
    <property type="term" value="F:serine-type D-Ala-D-Ala carboxypeptidase activity"/>
    <property type="evidence" value="ECO:0007669"/>
    <property type="project" value="UniProtKB-EC"/>
</dbReference>